<keyword evidence="10" id="KW-1185">Reference proteome</keyword>
<dbReference type="GO" id="GO:0016020">
    <property type="term" value="C:membrane"/>
    <property type="evidence" value="ECO:0007669"/>
    <property type="project" value="UniProtKB-SubCell"/>
</dbReference>
<dbReference type="PANTHER" id="PTHR12080">
    <property type="entry name" value="SIGNALING LYMPHOCYTIC ACTIVATION MOLECULE"/>
    <property type="match status" value="1"/>
</dbReference>
<keyword evidence="6" id="KW-0812">Transmembrane</keyword>
<evidence type="ECO:0000256" key="1">
    <source>
        <dbReference type="ARBA" id="ARBA00004370"/>
    </source>
</evidence>
<dbReference type="PROSITE" id="PS50835">
    <property type="entry name" value="IG_LIKE"/>
    <property type="match status" value="1"/>
</dbReference>
<dbReference type="InterPro" id="IPR007110">
    <property type="entry name" value="Ig-like_dom"/>
</dbReference>
<feature type="transmembrane region" description="Helical" evidence="6">
    <location>
        <begin position="221"/>
        <end position="242"/>
    </location>
</feature>
<dbReference type="InterPro" id="IPR013783">
    <property type="entry name" value="Ig-like_fold"/>
</dbReference>
<proteinExistence type="predicted"/>
<organism evidence="9 10">
    <name type="scientific">Umbra pygmaea</name>
    <name type="common">Eastern mudminnow</name>
    <dbReference type="NCBI Taxonomy" id="75934"/>
    <lineage>
        <taxon>Eukaryota</taxon>
        <taxon>Metazoa</taxon>
        <taxon>Chordata</taxon>
        <taxon>Craniata</taxon>
        <taxon>Vertebrata</taxon>
        <taxon>Euteleostomi</taxon>
        <taxon>Actinopterygii</taxon>
        <taxon>Neopterygii</taxon>
        <taxon>Teleostei</taxon>
        <taxon>Protacanthopterygii</taxon>
        <taxon>Esociformes</taxon>
        <taxon>Umbridae</taxon>
        <taxon>Umbra</taxon>
    </lineage>
</organism>
<accession>A0ABD0XZT7</accession>
<dbReference type="EMBL" id="JAGEUA010000001">
    <property type="protein sequence ID" value="KAL1022160.1"/>
    <property type="molecule type" value="Genomic_DNA"/>
</dbReference>
<evidence type="ECO:0000256" key="6">
    <source>
        <dbReference type="SAM" id="Phobius"/>
    </source>
</evidence>
<keyword evidence="3 6" id="KW-0472">Membrane</keyword>
<evidence type="ECO:0000256" key="2">
    <source>
        <dbReference type="ARBA" id="ARBA00022729"/>
    </source>
</evidence>
<reference evidence="9 10" key="1">
    <citation type="submission" date="2024-06" db="EMBL/GenBank/DDBJ databases">
        <authorList>
            <person name="Pan Q."/>
            <person name="Wen M."/>
            <person name="Jouanno E."/>
            <person name="Zahm M."/>
            <person name="Klopp C."/>
            <person name="Cabau C."/>
            <person name="Louis A."/>
            <person name="Berthelot C."/>
            <person name="Parey E."/>
            <person name="Roest Crollius H."/>
            <person name="Montfort J."/>
            <person name="Robinson-Rechavi M."/>
            <person name="Bouchez O."/>
            <person name="Lampietro C."/>
            <person name="Lopez Roques C."/>
            <person name="Donnadieu C."/>
            <person name="Postlethwait J."/>
            <person name="Bobe J."/>
            <person name="Verreycken H."/>
            <person name="Guiguen Y."/>
        </authorList>
    </citation>
    <scope>NUCLEOTIDE SEQUENCE [LARGE SCALE GENOMIC DNA]</scope>
    <source>
        <strain evidence="9">Up_M1</strain>
        <tissue evidence="9">Testis</tissue>
    </source>
</reference>
<dbReference type="Gene3D" id="2.60.40.10">
    <property type="entry name" value="Immunoglobulins"/>
    <property type="match status" value="2"/>
</dbReference>
<dbReference type="InterPro" id="IPR015631">
    <property type="entry name" value="CD2/SLAM_rcpt"/>
</dbReference>
<comment type="subcellular location">
    <subcellularLocation>
        <location evidence="1">Membrane</location>
    </subcellularLocation>
</comment>
<dbReference type="InterPro" id="IPR036179">
    <property type="entry name" value="Ig-like_dom_sf"/>
</dbReference>
<evidence type="ECO:0000259" key="8">
    <source>
        <dbReference type="PROSITE" id="PS50835"/>
    </source>
</evidence>
<dbReference type="Proteomes" id="UP001557470">
    <property type="component" value="Unassembled WGS sequence"/>
</dbReference>
<dbReference type="AlphaFoldDB" id="A0ABD0XZT7"/>
<feature type="signal peptide" evidence="7">
    <location>
        <begin position="1"/>
        <end position="24"/>
    </location>
</feature>
<feature type="domain" description="Ig-like" evidence="8">
    <location>
        <begin position="126"/>
        <end position="202"/>
    </location>
</feature>
<feature type="chain" id="PRO_5044747308" description="Ig-like domain-containing protein" evidence="7">
    <location>
        <begin position="25"/>
        <end position="340"/>
    </location>
</feature>
<sequence>MPSLRNIVACFLVSLACTVFSVVADNGIVKLLGGELVLMPDISTVTGPISNIIWKLHRDKVAEWDNDFGEEIYGRFKLRTTLNRTTGLLKITGLTKEDNGVYSLEINSKLLDKTYTLSVIKAVPKPEIIVFCTPNKISCLLTCEGDTADSGLLKYSWKLGDTGSWEYTKYKELNVSRSETSRSNNGYKYTCKMENAVSQEVSMPVYNVFGSDSTGVRTRDILGGVFGFFICVLLFVCLGICYRKKKGEASSAVETVYHTVGDGANVQDVPFFSMDTVYSTVKDKSSRHYSSNQNINSPFFNTGSPDNHLPPGKNIGNASGPSEVPEVNQLFLDTNDREGL</sequence>
<keyword evidence="2 7" id="KW-0732">Signal</keyword>
<evidence type="ECO:0000313" key="9">
    <source>
        <dbReference type="EMBL" id="KAL1022160.1"/>
    </source>
</evidence>
<evidence type="ECO:0000256" key="5">
    <source>
        <dbReference type="SAM" id="MobiDB-lite"/>
    </source>
</evidence>
<gene>
    <name evidence="9" type="ORF">UPYG_G00022900</name>
</gene>
<dbReference type="SUPFAM" id="SSF48726">
    <property type="entry name" value="Immunoglobulin"/>
    <property type="match status" value="1"/>
</dbReference>
<feature type="region of interest" description="Disordered" evidence="5">
    <location>
        <begin position="300"/>
        <end position="340"/>
    </location>
</feature>
<evidence type="ECO:0000313" key="10">
    <source>
        <dbReference type="Proteomes" id="UP001557470"/>
    </source>
</evidence>
<dbReference type="PROSITE" id="PS51257">
    <property type="entry name" value="PROKAR_LIPOPROTEIN"/>
    <property type="match status" value="1"/>
</dbReference>
<evidence type="ECO:0000256" key="4">
    <source>
        <dbReference type="ARBA" id="ARBA00023180"/>
    </source>
</evidence>
<keyword evidence="4" id="KW-0325">Glycoprotein</keyword>
<comment type="caution">
    <text evidence="9">The sequence shown here is derived from an EMBL/GenBank/DDBJ whole genome shotgun (WGS) entry which is preliminary data.</text>
</comment>
<keyword evidence="6" id="KW-1133">Transmembrane helix</keyword>
<evidence type="ECO:0000256" key="7">
    <source>
        <dbReference type="SAM" id="SignalP"/>
    </source>
</evidence>
<protein>
    <recommendedName>
        <fullName evidence="8">Ig-like domain-containing protein</fullName>
    </recommendedName>
</protein>
<dbReference type="PANTHER" id="PTHR12080:SF125">
    <property type="entry name" value="CD48 ANTIGEN-LIKE"/>
    <property type="match status" value="1"/>
</dbReference>
<evidence type="ECO:0000256" key="3">
    <source>
        <dbReference type="ARBA" id="ARBA00023136"/>
    </source>
</evidence>
<name>A0ABD0XZT7_UMBPY</name>